<organism evidence="2 3">
    <name type="scientific">Hevea brasiliensis</name>
    <name type="common">Para rubber tree</name>
    <name type="synonym">Siphonia brasiliensis</name>
    <dbReference type="NCBI Taxonomy" id="3981"/>
    <lineage>
        <taxon>Eukaryota</taxon>
        <taxon>Viridiplantae</taxon>
        <taxon>Streptophyta</taxon>
        <taxon>Embryophyta</taxon>
        <taxon>Tracheophyta</taxon>
        <taxon>Spermatophyta</taxon>
        <taxon>Magnoliopsida</taxon>
        <taxon>eudicotyledons</taxon>
        <taxon>Gunneridae</taxon>
        <taxon>Pentapetalae</taxon>
        <taxon>rosids</taxon>
        <taxon>fabids</taxon>
        <taxon>Malpighiales</taxon>
        <taxon>Euphorbiaceae</taxon>
        <taxon>Crotonoideae</taxon>
        <taxon>Micrandreae</taxon>
        <taxon>Hevea</taxon>
    </lineage>
</organism>
<gene>
    <name evidence="2" type="ORF">GH714_017457</name>
</gene>
<dbReference type="PANTHER" id="PTHR36766">
    <property type="entry name" value="PLANT BROAD-SPECTRUM MILDEW RESISTANCE PROTEIN RPW8"/>
    <property type="match status" value="1"/>
</dbReference>
<keyword evidence="3" id="KW-1185">Reference proteome</keyword>
<dbReference type="Gene3D" id="3.80.10.10">
    <property type="entry name" value="Ribonuclease Inhibitor"/>
    <property type="match status" value="1"/>
</dbReference>
<evidence type="ECO:0000256" key="1">
    <source>
        <dbReference type="ARBA" id="ARBA00022821"/>
    </source>
</evidence>
<keyword evidence="1" id="KW-0611">Plant defense</keyword>
<dbReference type="EMBL" id="JAAGAX010000003">
    <property type="protein sequence ID" value="KAF2319603.1"/>
    <property type="molecule type" value="Genomic_DNA"/>
</dbReference>
<sequence>MKRYEDDSDDSTTISSPDLLQFPSLSEFHCVDCPNLSLIPQFPSLDEELELRKDLEFLPPDGLHNLTSLQQLDWSCPRLTSLPQEMRSLTSLRELTISGCPLLSERCADKKGEDWPFISHIPNVEVDGKRIQWEGCYLLEDEEKSSTTSDDVKDNYSMHNKFSHSIPWGKSNKLAHQERGVPGLLFIYIPEILINWKVLNKCNVLSALAGHASIHCILYSRVYFQKIHTQGILVHIQVNVIVSDLVLLDFKNFAWNFTCAHL</sequence>
<dbReference type="AlphaFoldDB" id="A0A6A6N542"/>
<proteinExistence type="predicted"/>
<comment type="caution">
    <text evidence="2">The sequence shown here is derived from an EMBL/GenBank/DDBJ whole genome shotgun (WGS) entry which is preliminary data.</text>
</comment>
<protein>
    <submittedName>
        <fullName evidence="2">Uncharacterized protein</fullName>
    </submittedName>
</protein>
<evidence type="ECO:0000313" key="2">
    <source>
        <dbReference type="EMBL" id="KAF2319603.1"/>
    </source>
</evidence>
<dbReference type="InterPro" id="IPR032675">
    <property type="entry name" value="LRR_dom_sf"/>
</dbReference>
<dbReference type="Proteomes" id="UP000467840">
    <property type="component" value="Chromosome 10"/>
</dbReference>
<dbReference type="SUPFAM" id="SSF52058">
    <property type="entry name" value="L domain-like"/>
    <property type="match status" value="1"/>
</dbReference>
<reference evidence="2 3" key="1">
    <citation type="journal article" date="2020" name="Mol. Plant">
        <title>The Chromosome-Based Rubber Tree Genome Provides New Insights into Spurge Genome Evolution and Rubber Biosynthesis.</title>
        <authorList>
            <person name="Liu J."/>
            <person name="Shi C."/>
            <person name="Shi C.C."/>
            <person name="Li W."/>
            <person name="Zhang Q.J."/>
            <person name="Zhang Y."/>
            <person name="Li K."/>
            <person name="Lu H.F."/>
            <person name="Shi C."/>
            <person name="Zhu S.T."/>
            <person name="Xiao Z.Y."/>
            <person name="Nan H."/>
            <person name="Yue Y."/>
            <person name="Zhu X.G."/>
            <person name="Wu Y."/>
            <person name="Hong X.N."/>
            <person name="Fan G.Y."/>
            <person name="Tong Y."/>
            <person name="Zhang D."/>
            <person name="Mao C.L."/>
            <person name="Liu Y.L."/>
            <person name="Hao S.J."/>
            <person name="Liu W.Q."/>
            <person name="Lv M.Q."/>
            <person name="Zhang H.B."/>
            <person name="Liu Y."/>
            <person name="Hu-Tang G.R."/>
            <person name="Wang J.P."/>
            <person name="Wang J.H."/>
            <person name="Sun Y.H."/>
            <person name="Ni S.B."/>
            <person name="Chen W.B."/>
            <person name="Zhang X.C."/>
            <person name="Jiao Y.N."/>
            <person name="Eichler E.E."/>
            <person name="Li G.H."/>
            <person name="Liu X."/>
            <person name="Gao L.Z."/>
        </authorList>
    </citation>
    <scope>NUCLEOTIDE SEQUENCE [LARGE SCALE GENOMIC DNA]</scope>
    <source>
        <strain evidence="3">cv. GT1</strain>
        <tissue evidence="2">Leaf</tissue>
    </source>
</reference>
<dbReference type="GO" id="GO:0006952">
    <property type="term" value="P:defense response"/>
    <property type="evidence" value="ECO:0007669"/>
    <property type="project" value="UniProtKB-KW"/>
</dbReference>
<accession>A0A6A6N542</accession>
<name>A0A6A6N542_HEVBR</name>
<dbReference type="PANTHER" id="PTHR36766:SF40">
    <property type="entry name" value="DISEASE RESISTANCE PROTEIN RGA3"/>
    <property type="match status" value="1"/>
</dbReference>
<evidence type="ECO:0000313" key="3">
    <source>
        <dbReference type="Proteomes" id="UP000467840"/>
    </source>
</evidence>